<reference evidence="1" key="1">
    <citation type="submission" date="2022-10" db="EMBL/GenBank/DDBJ databases">
        <title>The complete genomes of actinobacterial strains from the NBC collection.</title>
        <authorList>
            <person name="Joergensen T.S."/>
            <person name="Alvarez Arevalo M."/>
            <person name="Sterndorff E.B."/>
            <person name="Faurdal D."/>
            <person name="Vuksanovic O."/>
            <person name="Mourched A.-S."/>
            <person name="Charusanti P."/>
            <person name="Shaw S."/>
            <person name="Blin K."/>
            <person name="Weber T."/>
        </authorList>
    </citation>
    <scope>NUCLEOTIDE SEQUENCE</scope>
    <source>
        <strain evidence="1">NBC 01771</strain>
    </source>
</reference>
<name>A0ACD4ZJJ6_9ACTN</name>
<organism evidence="1 2">
    <name type="scientific">Streptomyces scopuliridis</name>
    <dbReference type="NCBI Taxonomy" id="452529"/>
    <lineage>
        <taxon>Bacteria</taxon>
        <taxon>Bacillati</taxon>
        <taxon>Actinomycetota</taxon>
        <taxon>Actinomycetes</taxon>
        <taxon>Kitasatosporales</taxon>
        <taxon>Streptomycetaceae</taxon>
        <taxon>Streptomyces</taxon>
    </lineage>
</organism>
<keyword evidence="2" id="KW-1185">Reference proteome</keyword>
<gene>
    <name evidence="1" type="ORF">OG835_10135</name>
</gene>
<accession>A0ACD4ZJJ6</accession>
<evidence type="ECO:0000313" key="2">
    <source>
        <dbReference type="Proteomes" id="UP001348369"/>
    </source>
</evidence>
<dbReference type="Proteomes" id="UP001348369">
    <property type="component" value="Chromosome"/>
</dbReference>
<protein>
    <submittedName>
        <fullName evidence="1">Uncharacterized protein</fullName>
    </submittedName>
</protein>
<sequence>MSGEKQPELTPEQQQAQDSALIQGQFSATDAFERVTAMMDGIGFGSRSPGGLFGKTNFEGAQLNAMLDLVESSQPSNLEDAGEALIAAKNALNKAAEELNDYVTSVEWKGESGTEFRRFGGELAKHAWALGTFANAAGTQMKVASTGLTSVRNSAPPRDDRVVPKKVEDFPLPERTDDNPEYAKAVKVEKDRQEAINQMNRLASFYAVSEESLAGQEPPKFPGMLNAAVPRPRAKVLGSDSSTTGGGAESSDATVPQTVQGRAGTGNVQGPHRPEALGEVTPVHGRDTSMEIDSVVAPPAPTTGPNATPVPPPTGTPSPSGGPVPPVAPGLVNPIRGGTSRASGPTGAPRAGGPPAGRVGQPSAAGERSSAAGRSAATGRQGVTGGGPPAGRAGGPGQTPIGRPGTTGQPAAGRAGTGGGTGPRAGRTSGIVGGTPQRSTSGSSGSRIPRGTVIGSGGTSTGRPPAGRVGQPGVIGANANSTPRPGGRGTASSNGVVGTPRGGAPGSRPGAGGFTQGGAGLVRGSGRNQPKDEEQERTGSERPEYLTEDEETWAARRRGAVPPVIE</sequence>
<proteinExistence type="predicted"/>
<dbReference type="EMBL" id="CP109109">
    <property type="protein sequence ID" value="WSB97336.1"/>
    <property type="molecule type" value="Genomic_DNA"/>
</dbReference>
<evidence type="ECO:0000313" key="1">
    <source>
        <dbReference type="EMBL" id="WSB97336.1"/>
    </source>
</evidence>